<feature type="transmembrane region" description="Helical" evidence="2">
    <location>
        <begin position="348"/>
        <end position="366"/>
    </location>
</feature>
<comment type="caution">
    <text evidence="4">The sequence shown here is derived from an EMBL/GenBank/DDBJ whole genome shotgun (WGS) entry which is preliminary data.</text>
</comment>
<feature type="transmembrane region" description="Helical" evidence="2">
    <location>
        <begin position="250"/>
        <end position="270"/>
    </location>
</feature>
<feature type="transmembrane region" description="Helical" evidence="2">
    <location>
        <begin position="441"/>
        <end position="459"/>
    </location>
</feature>
<dbReference type="InterPro" id="IPR002656">
    <property type="entry name" value="Acyl_transf_3_dom"/>
</dbReference>
<evidence type="ECO:0000313" key="4">
    <source>
        <dbReference type="EMBL" id="GMF32687.1"/>
    </source>
</evidence>
<feature type="region of interest" description="Disordered" evidence="1">
    <location>
        <begin position="87"/>
        <end position="121"/>
    </location>
</feature>
<evidence type="ECO:0000256" key="1">
    <source>
        <dbReference type="SAM" id="MobiDB-lite"/>
    </source>
</evidence>
<name>A0A9W7CJ84_9STRA</name>
<dbReference type="PANTHER" id="PTHR23028:SF53">
    <property type="entry name" value="ACYL_TRANSF_3 DOMAIN-CONTAINING PROTEIN"/>
    <property type="match status" value="1"/>
</dbReference>
<keyword evidence="2" id="KW-0472">Membrane</keyword>
<evidence type="ECO:0000256" key="2">
    <source>
        <dbReference type="SAM" id="Phobius"/>
    </source>
</evidence>
<keyword evidence="2" id="KW-0812">Transmembrane</keyword>
<evidence type="ECO:0000313" key="5">
    <source>
        <dbReference type="Proteomes" id="UP001165083"/>
    </source>
</evidence>
<feature type="domain" description="Acyltransferase 3" evidence="3">
    <location>
        <begin position="126"/>
        <end position="439"/>
    </location>
</feature>
<dbReference type="GO" id="GO:0000271">
    <property type="term" value="P:polysaccharide biosynthetic process"/>
    <property type="evidence" value="ECO:0007669"/>
    <property type="project" value="TreeGrafter"/>
</dbReference>
<dbReference type="GO" id="GO:0016747">
    <property type="term" value="F:acyltransferase activity, transferring groups other than amino-acyl groups"/>
    <property type="evidence" value="ECO:0007669"/>
    <property type="project" value="InterPro"/>
</dbReference>
<gene>
    <name evidence="4" type="ORF">Plil01_001397600</name>
</gene>
<dbReference type="PANTHER" id="PTHR23028">
    <property type="entry name" value="ACETYLTRANSFERASE"/>
    <property type="match status" value="1"/>
</dbReference>
<dbReference type="GO" id="GO:0016020">
    <property type="term" value="C:membrane"/>
    <property type="evidence" value="ECO:0007669"/>
    <property type="project" value="TreeGrafter"/>
</dbReference>
<evidence type="ECO:0000259" key="3">
    <source>
        <dbReference type="Pfam" id="PF01757"/>
    </source>
</evidence>
<feature type="transmembrane region" description="Helical" evidence="2">
    <location>
        <begin position="277"/>
        <end position="296"/>
    </location>
</feature>
<feature type="transmembrane region" description="Helical" evidence="2">
    <location>
        <begin position="410"/>
        <end position="429"/>
    </location>
</feature>
<dbReference type="InterPro" id="IPR050879">
    <property type="entry name" value="Acyltransferase_3"/>
</dbReference>
<dbReference type="OrthoDB" id="207378at2759"/>
<organism evidence="4 5">
    <name type="scientific">Phytophthora lilii</name>
    <dbReference type="NCBI Taxonomy" id="2077276"/>
    <lineage>
        <taxon>Eukaryota</taxon>
        <taxon>Sar</taxon>
        <taxon>Stramenopiles</taxon>
        <taxon>Oomycota</taxon>
        <taxon>Peronosporomycetes</taxon>
        <taxon>Peronosporales</taxon>
        <taxon>Peronosporaceae</taxon>
        <taxon>Phytophthora</taxon>
    </lineage>
</organism>
<sequence length="507" mass="57831">MPKRSNRKPLAALATAARNGATQYFASRAPKQQGASFGSTCSKQPAVSIMLRETAMHSPRRPKLADAPGAVQLCVIECSDEDTSMVSASEEQAFLEKPSARSEDLDDDKVSKPKRPSPPAAKTKVLFLDGARGLAAMSVVVQHSGEFWPDLHLGSVGVDVFFVLSSFLLTWILMVKFMKLISQGASYRTWFYALADYFQKRFFRVYPLFFVTVMALSMMTSDDRARYFIARNKFDIFKTLTFDFDYRYHVLWTLPLEIAYYFVIPAFVLAALGMRRFWWAGAIPLTTWAVYEGVFVFRTSHMPMRPHITTFLTGSLAAVVFVKLDLWIKATDFKFRWWHTLFLRATEALAIAMLFSVCFRGLLFNWVHANPAPPPAGFPYTSAFLAPIMVIEMIQPSFVSTTLEWNVLRFWGKISFSIYMLHTFIIQNHTVDSQRYYFDRFFARLILVQALATTGYIVIEYPSQLLAQRISRFLVEQEKKGPHGSVGFMALEQIDNIRKRIAGKMLS</sequence>
<feature type="transmembrane region" description="Helical" evidence="2">
    <location>
        <begin position="308"/>
        <end position="328"/>
    </location>
</feature>
<feature type="compositionally biased region" description="Basic and acidic residues" evidence="1">
    <location>
        <begin position="98"/>
        <end position="111"/>
    </location>
</feature>
<feature type="transmembrane region" description="Helical" evidence="2">
    <location>
        <begin position="378"/>
        <end position="398"/>
    </location>
</feature>
<keyword evidence="2" id="KW-1133">Transmembrane helix</keyword>
<proteinExistence type="predicted"/>
<dbReference type="AlphaFoldDB" id="A0A9W7CJ84"/>
<reference evidence="4" key="1">
    <citation type="submission" date="2023-04" db="EMBL/GenBank/DDBJ databases">
        <title>Phytophthora lilii NBRC 32176.</title>
        <authorList>
            <person name="Ichikawa N."/>
            <person name="Sato H."/>
            <person name="Tonouchi N."/>
        </authorList>
    </citation>
    <scope>NUCLEOTIDE SEQUENCE</scope>
    <source>
        <strain evidence="4">NBRC 32176</strain>
    </source>
</reference>
<feature type="transmembrane region" description="Helical" evidence="2">
    <location>
        <begin position="160"/>
        <end position="181"/>
    </location>
</feature>
<dbReference type="Pfam" id="PF01757">
    <property type="entry name" value="Acyl_transf_3"/>
    <property type="match status" value="1"/>
</dbReference>
<protein>
    <submittedName>
        <fullName evidence="4">Unnamed protein product</fullName>
    </submittedName>
</protein>
<dbReference type="Proteomes" id="UP001165083">
    <property type="component" value="Unassembled WGS sequence"/>
</dbReference>
<keyword evidence="5" id="KW-1185">Reference proteome</keyword>
<accession>A0A9W7CJ84</accession>
<dbReference type="EMBL" id="BSXW01001008">
    <property type="protein sequence ID" value="GMF32687.1"/>
    <property type="molecule type" value="Genomic_DNA"/>
</dbReference>
<feature type="transmembrane region" description="Helical" evidence="2">
    <location>
        <begin position="202"/>
        <end position="219"/>
    </location>
</feature>